<dbReference type="PANTHER" id="PTHR37423:SF2">
    <property type="entry name" value="MEMBRANE-BOUND LYTIC MUREIN TRANSGLYCOSYLASE C"/>
    <property type="match status" value="1"/>
</dbReference>
<dbReference type="InterPro" id="IPR023346">
    <property type="entry name" value="Lysozyme-like_dom_sf"/>
</dbReference>
<organism evidence="3">
    <name type="scientific">Leucothrix mucor</name>
    <dbReference type="NCBI Taxonomy" id="45248"/>
    <lineage>
        <taxon>Bacteria</taxon>
        <taxon>Pseudomonadati</taxon>
        <taxon>Pseudomonadota</taxon>
        <taxon>Gammaproteobacteria</taxon>
        <taxon>Thiotrichales</taxon>
        <taxon>Thiotrichaceae</taxon>
        <taxon>Leucothrix</taxon>
    </lineage>
</organism>
<protein>
    <submittedName>
        <fullName evidence="3">Lytic transglycosylase domain-containing protein</fullName>
    </submittedName>
</protein>
<dbReference type="AlphaFoldDB" id="A0A7V2SZ37"/>
<dbReference type="Gene3D" id="1.10.530.10">
    <property type="match status" value="1"/>
</dbReference>
<dbReference type="Pfam" id="PF01464">
    <property type="entry name" value="SLT"/>
    <property type="match status" value="1"/>
</dbReference>
<proteinExistence type="inferred from homology"/>
<gene>
    <name evidence="3" type="ORF">ENJ51_04950</name>
</gene>
<feature type="domain" description="Transglycosylase SLT" evidence="2">
    <location>
        <begin position="108"/>
        <end position="215"/>
    </location>
</feature>
<evidence type="ECO:0000259" key="2">
    <source>
        <dbReference type="Pfam" id="PF01464"/>
    </source>
</evidence>
<sequence>MKNPLVSISFGIISLLISTVSYANVYSYIGADGSSILTDQRIKKKGYKLIKVYKVKKKKKAVFNKAHSFKKALYRKPSKRKGNGNGIVYRCSDKQHLVSKARAYQRTIQVYSRVYGVEEELIHAIVKQESCFNERAHSRAGAIGLMQLMPGTADMMKISNPWNPEQNIQAGVRYISEMLSMFKGKKRFAIAAYNAGPGNVRKYGGIPPFRETKNYVKKVMAEYRRLKKHGLPKSHYALASLK</sequence>
<dbReference type="PANTHER" id="PTHR37423">
    <property type="entry name" value="SOLUBLE LYTIC MUREIN TRANSGLYCOSYLASE-RELATED"/>
    <property type="match status" value="1"/>
</dbReference>
<dbReference type="InterPro" id="IPR008258">
    <property type="entry name" value="Transglycosylase_SLT_dom_1"/>
</dbReference>
<reference evidence="3" key="1">
    <citation type="journal article" date="2020" name="mSystems">
        <title>Genome- and Community-Level Interaction Insights into Carbon Utilization and Element Cycling Functions of Hydrothermarchaeota in Hydrothermal Sediment.</title>
        <authorList>
            <person name="Zhou Z."/>
            <person name="Liu Y."/>
            <person name="Xu W."/>
            <person name="Pan J."/>
            <person name="Luo Z.H."/>
            <person name="Li M."/>
        </authorList>
    </citation>
    <scope>NUCLEOTIDE SEQUENCE [LARGE SCALE GENOMIC DNA]</scope>
    <source>
        <strain evidence="3">HyVt-493</strain>
    </source>
</reference>
<evidence type="ECO:0000256" key="1">
    <source>
        <dbReference type="ARBA" id="ARBA00007734"/>
    </source>
</evidence>
<dbReference type="SUPFAM" id="SSF53955">
    <property type="entry name" value="Lysozyme-like"/>
    <property type="match status" value="1"/>
</dbReference>
<comment type="similarity">
    <text evidence="1">Belongs to the transglycosylase Slt family.</text>
</comment>
<name>A0A7V2SZ37_LEUMU</name>
<comment type="caution">
    <text evidence="3">The sequence shown here is derived from an EMBL/GenBank/DDBJ whole genome shotgun (WGS) entry which is preliminary data.</text>
</comment>
<dbReference type="Proteomes" id="UP000885750">
    <property type="component" value="Unassembled WGS sequence"/>
</dbReference>
<dbReference type="EMBL" id="DRMS01000189">
    <property type="protein sequence ID" value="HFC92142.1"/>
    <property type="molecule type" value="Genomic_DNA"/>
</dbReference>
<evidence type="ECO:0000313" key="3">
    <source>
        <dbReference type="EMBL" id="HFC92142.1"/>
    </source>
</evidence>
<dbReference type="CDD" id="cd13401">
    <property type="entry name" value="Slt70-like"/>
    <property type="match status" value="1"/>
</dbReference>
<accession>A0A7V2SZ37</accession>